<feature type="compositionally biased region" description="Basic and acidic residues" evidence="1">
    <location>
        <begin position="25"/>
        <end position="40"/>
    </location>
</feature>
<dbReference type="Proteomes" id="UP000601435">
    <property type="component" value="Unassembled WGS sequence"/>
</dbReference>
<comment type="caution">
    <text evidence="2">The sequence shown here is derived from an EMBL/GenBank/DDBJ whole genome shotgun (WGS) entry which is preliminary data.</text>
</comment>
<gene>
    <name evidence="2" type="ORF">SNEC2469_LOCUS13390</name>
</gene>
<evidence type="ECO:0000313" key="2">
    <source>
        <dbReference type="EMBL" id="CAE7474177.1"/>
    </source>
</evidence>
<dbReference type="OrthoDB" id="445024at2759"/>
<accession>A0A812SF88</accession>
<protein>
    <submittedName>
        <fullName evidence="2">Uncharacterized protein</fullName>
    </submittedName>
</protein>
<name>A0A812SF88_9DINO</name>
<organism evidence="2 3">
    <name type="scientific">Symbiodinium necroappetens</name>
    <dbReference type="NCBI Taxonomy" id="1628268"/>
    <lineage>
        <taxon>Eukaryota</taxon>
        <taxon>Sar</taxon>
        <taxon>Alveolata</taxon>
        <taxon>Dinophyceae</taxon>
        <taxon>Suessiales</taxon>
        <taxon>Symbiodiniaceae</taxon>
        <taxon>Symbiodinium</taxon>
    </lineage>
</organism>
<dbReference type="AlphaFoldDB" id="A0A812SF88"/>
<evidence type="ECO:0000313" key="3">
    <source>
        <dbReference type="Proteomes" id="UP000601435"/>
    </source>
</evidence>
<feature type="compositionally biased region" description="Low complexity" evidence="1">
    <location>
        <begin position="14"/>
        <end position="24"/>
    </location>
</feature>
<feature type="region of interest" description="Disordered" evidence="1">
    <location>
        <begin position="1"/>
        <end position="123"/>
    </location>
</feature>
<feature type="non-terminal residue" evidence="2">
    <location>
        <position position="1"/>
    </location>
</feature>
<keyword evidence="3" id="KW-1185">Reference proteome</keyword>
<reference evidence="2" key="1">
    <citation type="submission" date="2021-02" db="EMBL/GenBank/DDBJ databases">
        <authorList>
            <person name="Dougan E. K."/>
            <person name="Rhodes N."/>
            <person name="Thang M."/>
            <person name="Chan C."/>
        </authorList>
    </citation>
    <scope>NUCLEOTIDE SEQUENCE</scope>
</reference>
<evidence type="ECO:0000256" key="1">
    <source>
        <dbReference type="SAM" id="MobiDB-lite"/>
    </source>
</evidence>
<dbReference type="EMBL" id="CAJNJA010021342">
    <property type="protein sequence ID" value="CAE7474177.1"/>
    <property type="molecule type" value="Genomic_DNA"/>
</dbReference>
<proteinExistence type="predicted"/>
<feature type="compositionally biased region" description="Basic residues" evidence="1">
    <location>
        <begin position="83"/>
        <end position="98"/>
    </location>
</feature>
<feature type="compositionally biased region" description="Basic and acidic residues" evidence="1">
    <location>
        <begin position="99"/>
        <end position="108"/>
    </location>
</feature>
<sequence>VLNRSFTEDAEEVTTTLPTTTTTTRKPETTPKSVKQEKKSQSAAKQSEDEEDEDDEKTSGQGSLMEAKAQAVNKASTAGTGKSLHKHQHRPTRSGHQHSHQEGHDVQAHHANQHAGRPHRKTA</sequence>